<sequence length="694" mass="73174">MKHRLKKRTAISALTLAMAVSVSIWSEKPSEGASIPKLDTIRVALYIDSAKYHYNTAAATFTAAGGLKIGIRTPAAVEQWFNAGTNAVRIAVDDYKAKMIETTDFSAALTMQKRLQALGGSAVVTSQSKSGKLVYIVSEGSYSTASIAKAAMDKWSKDANVASLLGSAKPGVSGPLRLEGGSYASEDAARNAAKTFGAAGLDAYPAVRSAAGNRTYSVMVGSAADATALNNVKSLAAKVSGAPALREADAATPYLLLRDDHTVTATAQSKQVSYSFPAGSTKLWLSTDAAQGIKLSERSSRTYRGAFEASVYNGKLAIVNELPFEQYLYSVVPSEMPSSWPAEALKSQAVAARTYALYQGLAFGIAHVNDTELSQMYTGIAGEKASTTSAVNDTAGVIALYNGKPIETLFSSNAGGQTADATEIWGNAVPYLKSVPSPDQSAAKGLKNWYRVVLPTGESGFVREDLLSDTGKVNPVGARIFATSAEGVNVRQTPIVNEALASVGKLPKGTNVVVIDSVVESNNMNWVAGPFTPEALQKSTGNASPVKTLDAEYGESGRVIQMSVNGKPLSVKTPISYRTLMGGLLSTRFTIDETARTTMLGADEAKAERPGSSGTLYVRGADGASKPASANYYIMNGSGEVRAATRDPQFRFYGYGNGHGVGLSQYGALGLAQLGYDYAYILQYYYKDITIEGK</sequence>
<dbReference type="PANTHER" id="PTHR30032">
    <property type="entry name" value="N-ACETYLMURAMOYL-L-ALANINE AMIDASE-RELATED"/>
    <property type="match status" value="1"/>
</dbReference>
<protein>
    <submittedName>
        <fullName evidence="3">SpoIID/LytB domain protein</fullName>
    </submittedName>
</protein>
<dbReference type="EMBL" id="AEDD01000011">
    <property type="protein sequence ID" value="EFM09327.1"/>
    <property type="molecule type" value="Genomic_DNA"/>
</dbReference>
<feature type="chain" id="PRO_5038695542" evidence="1">
    <location>
        <begin position="27"/>
        <end position="694"/>
    </location>
</feature>
<dbReference type="InterPro" id="IPR013693">
    <property type="entry name" value="SpoIID/LytB_N"/>
</dbReference>
<dbReference type="RefSeq" id="WP_006039850.1">
    <property type="nucleotide sequence ID" value="NZ_AEDD01000011.1"/>
</dbReference>
<gene>
    <name evidence="3" type="ORF">PaecuDRAFT_3864</name>
</gene>
<evidence type="ECO:0000313" key="3">
    <source>
        <dbReference type="EMBL" id="EFM09327.1"/>
    </source>
</evidence>
<dbReference type="InterPro" id="IPR051922">
    <property type="entry name" value="Bact_Sporulation_Assoc"/>
</dbReference>
<keyword evidence="4" id="KW-1185">Reference proteome</keyword>
<accession>E0IDX3</accession>
<dbReference type="NCBIfam" id="TIGR02669">
    <property type="entry name" value="SpoIID_LytB"/>
    <property type="match status" value="1"/>
</dbReference>
<dbReference type="Proteomes" id="UP000005387">
    <property type="component" value="Unassembled WGS sequence"/>
</dbReference>
<dbReference type="GO" id="GO:0030435">
    <property type="term" value="P:sporulation resulting in formation of a cellular spore"/>
    <property type="evidence" value="ECO:0007669"/>
    <property type="project" value="InterPro"/>
</dbReference>
<evidence type="ECO:0000256" key="1">
    <source>
        <dbReference type="SAM" id="SignalP"/>
    </source>
</evidence>
<dbReference type="eggNOG" id="COG2385">
    <property type="taxonomic scope" value="Bacteria"/>
</dbReference>
<evidence type="ECO:0000313" key="4">
    <source>
        <dbReference type="Proteomes" id="UP000005387"/>
    </source>
</evidence>
<dbReference type="PANTHER" id="PTHR30032:SF4">
    <property type="entry name" value="AMIDASE ENHANCER"/>
    <property type="match status" value="1"/>
</dbReference>
<organism evidence="3 4">
    <name type="scientific">Paenibacillus curdlanolyticus YK9</name>
    <dbReference type="NCBI Taxonomy" id="717606"/>
    <lineage>
        <taxon>Bacteria</taxon>
        <taxon>Bacillati</taxon>
        <taxon>Bacillota</taxon>
        <taxon>Bacilli</taxon>
        <taxon>Bacillales</taxon>
        <taxon>Paenibacillaceae</taxon>
        <taxon>Paenibacillus</taxon>
    </lineage>
</organism>
<dbReference type="AlphaFoldDB" id="E0IDX3"/>
<feature type="domain" description="SPOR" evidence="2">
    <location>
        <begin position="170"/>
        <end position="249"/>
    </location>
</feature>
<evidence type="ECO:0000259" key="2">
    <source>
        <dbReference type="PROSITE" id="PS51724"/>
    </source>
</evidence>
<keyword evidence="1" id="KW-0732">Signal</keyword>
<dbReference type="Pfam" id="PF08486">
    <property type="entry name" value="SpoIID"/>
    <property type="match status" value="1"/>
</dbReference>
<dbReference type="STRING" id="717606.PaecuDRAFT_3864"/>
<dbReference type="PROSITE" id="PS51724">
    <property type="entry name" value="SPOR"/>
    <property type="match status" value="1"/>
</dbReference>
<name>E0IDX3_9BACL</name>
<reference evidence="3 4" key="1">
    <citation type="submission" date="2010-07" db="EMBL/GenBank/DDBJ databases">
        <title>The draft genome of Paenibacillus curdlanolyticus YK9.</title>
        <authorList>
            <consortium name="US DOE Joint Genome Institute (JGI-PGF)"/>
            <person name="Lucas S."/>
            <person name="Copeland A."/>
            <person name="Lapidus A."/>
            <person name="Cheng J.-F."/>
            <person name="Bruce D."/>
            <person name="Goodwin L."/>
            <person name="Pitluck S."/>
            <person name="Land M.L."/>
            <person name="Hauser L."/>
            <person name="Chang Y.-J."/>
            <person name="Jeffries C."/>
            <person name="Anderson I.J."/>
            <person name="Johnson E."/>
            <person name="Loganathan U."/>
            <person name="Mulhopadhyay B."/>
            <person name="Kyrpides N."/>
            <person name="Woyke T.J."/>
        </authorList>
    </citation>
    <scope>NUCLEOTIDE SEQUENCE [LARGE SCALE GENOMIC DNA]</scope>
    <source>
        <strain evidence="3 4">YK9</strain>
    </source>
</reference>
<proteinExistence type="predicted"/>
<dbReference type="InterPro" id="IPR007730">
    <property type="entry name" value="SPOR-like_dom"/>
</dbReference>
<dbReference type="GO" id="GO:0042834">
    <property type="term" value="F:peptidoglycan binding"/>
    <property type="evidence" value="ECO:0007669"/>
    <property type="project" value="InterPro"/>
</dbReference>
<dbReference type="GO" id="GO:0030288">
    <property type="term" value="C:outer membrane-bounded periplasmic space"/>
    <property type="evidence" value="ECO:0007669"/>
    <property type="project" value="TreeGrafter"/>
</dbReference>
<feature type="signal peptide" evidence="1">
    <location>
        <begin position="1"/>
        <end position="26"/>
    </location>
</feature>
<dbReference type="InterPro" id="IPR013486">
    <property type="entry name" value="SpoIID/LytB"/>
</dbReference>